<reference evidence="3" key="1">
    <citation type="journal article" date="2019" name="Int. J. Syst. Evol. Microbiol.">
        <title>The Global Catalogue of Microorganisms (GCM) 10K type strain sequencing project: providing services to taxonomists for standard genome sequencing and annotation.</title>
        <authorList>
            <consortium name="The Broad Institute Genomics Platform"/>
            <consortium name="The Broad Institute Genome Sequencing Center for Infectious Disease"/>
            <person name="Wu L."/>
            <person name="Ma J."/>
        </authorList>
    </citation>
    <scope>NUCLEOTIDE SEQUENCE [LARGE SCALE GENOMIC DNA]</scope>
    <source>
        <strain evidence="3">KCTC 32239</strain>
    </source>
</reference>
<name>A0ABQ3B3U3_9GAMM</name>
<comment type="caution">
    <text evidence="2">The sequence shown here is derived from an EMBL/GenBank/DDBJ whole genome shotgun (WGS) entry which is preliminary data.</text>
</comment>
<organism evidence="2 3">
    <name type="scientific">Cellvibrio zantedeschiae</name>
    <dbReference type="NCBI Taxonomy" id="1237077"/>
    <lineage>
        <taxon>Bacteria</taxon>
        <taxon>Pseudomonadati</taxon>
        <taxon>Pseudomonadota</taxon>
        <taxon>Gammaproteobacteria</taxon>
        <taxon>Cellvibrionales</taxon>
        <taxon>Cellvibrionaceae</taxon>
        <taxon>Cellvibrio</taxon>
    </lineage>
</organism>
<sequence>MLKVRILAAIVAILLTLLTIYLLPKIVYTYTSFMDGMSPDQRTAFSLFQALLGAALGVYGWWLWKKSKKKK</sequence>
<keyword evidence="3" id="KW-1185">Reference proteome</keyword>
<evidence type="ECO:0000313" key="2">
    <source>
        <dbReference type="EMBL" id="GGY77109.1"/>
    </source>
</evidence>
<gene>
    <name evidence="2" type="ORF">GCM10011613_22030</name>
</gene>
<feature type="transmembrane region" description="Helical" evidence="1">
    <location>
        <begin position="44"/>
        <end position="64"/>
    </location>
</feature>
<accession>A0ABQ3B3U3</accession>
<keyword evidence="1" id="KW-1133">Transmembrane helix</keyword>
<proteinExistence type="predicted"/>
<protein>
    <submittedName>
        <fullName evidence="2">Uncharacterized protein</fullName>
    </submittedName>
</protein>
<dbReference type="Proteomes" id="UP000619761">
    <property type="component" value="Unassembled WGS sequence"/>
</dbReference>
<dbReference type="RefSeq" id="WP_189418586.1">
    <property type="nucleotide sequence ID" value="NZ_BMYZ01000002.1"/>
</dbReference>
<keyword evidence="1" id="KW-0812">Transmembrane</keyword>
<feature type="transmembrane region" description="Helical" evidence="1">
    <location>
        <begin position="7"/>
        <end position="24"/>
    </location>
</feature>
<keyword evidence="1" id="KW-0472">Membrane</keyword>
<evidence type="ECO:0000256" key="1">
    <source>
        <dbReference type="SAM" id="Phobius"/>
    </source>
</evidence>
<dbReference type="EMBL" id="BMYZ01000002">
    <property type="protein sequence ID" value="GGY77109.1"/>
    <property type="molecule type" value="Genomic_DNA"/>
</dbReference>
<evidence type="ECO:0000313" key="3">
    <source>
        <dbReference type="Proteomes" id="UP000619761"/>
    </source>
</evidence>